<evidence type="ECO:0000313" key="2">
    <source>
        <dbReference type="Proteomes" id="UP001054945"/>
    </source>
</evidence>
<organism evidence="1 2">
    <name type="scientific">Caerostris extrusa</name>
    <name type="common">Bark spider</name>
    <name type="synonym">Caerostris bankana</name>
    <dbReference type="NCBI Taxonomy" id="172846"/>
    <lineage>
        <taxon>Eukaryota</taxon>
        <taxon>Metazoa</taxon>
        <taxon>Ecdysozoa</taxon>
        <taxon>Arthropoda</taxon>
        <taxon>Chelicerata</taxon>
        <taxon>Arachnida</taxon>
        <taxon>Araneae</taxon>
        <taxon>Araneomorphae</taxon>
        <taxon>Entelegynae</taxon>
        <taxon>Araneoidea</taxon>
        <taxon>Araneidae</taxon>
        <taxon>Caerostris</taxon>
    </lineage>
</organism>
<accession>A0AAV4XXP1</accession>
<sequence length="102" mass="12068">MNYSFLTKTNAAAEIPTKPKRKKNNFSTWRGGESVNVPETLQLLESLFCLLLFVLFCRVTRDPLGMFRRFIFHFLNHSVSFLFCLEQLGARRKKFFRSDERI</sequence>
<gene>
    <name evidence="1" type="ORF">CEXT_737901</name>
</gene>
<proteinExistence type="predicted"/>
<dbReference type="AlphaFoldDB" id="A0AAV4XXP1"/>
<evidence type="ECO:0000313" key="1">
    <source>
        <dbReference type="EMBL" id="GIY99906.1"/>
    </source>
</evidence>
<protein>
    <submittedName>
        <fullName evidence="1">Uncharacterized protein</fullName>
    </submittedName>
</protein>
<reference evidence="1 2" key="1">
    <citation type="submission" date="2021-06" db="EMBL/GenBank/DDBJ databases">
        <title>Caerostris extrusa draft genome.</title>
        <authorList>
            <person name="Kono N."/>
            <person name="Arakawa K."/>
        </authorList>
    </citation>
    <scope>NUCLEOTIDE SEQUENCE [LARGE SCALE GENOMIC DNA]</scope>
</reference>
<dbReference type="Proteomes" id="UP001054945">
    <property type="component" value="Unassembled WGS sequence"/>
</dbReference>
<comment type="caution">
    <text evidence="1">The sequence shown here is derived from an EMBL/GenBank/DDBJ whole genome shotgun (WGS) entry which is preliminary data.</text>
</comment>
<name>A0AAV4XXP1_CAEEX</name>
<keyword evidence="2" id="KW-1185">Reference proteome</keyword>
<dbReference type="EMBL" id="BPLR01018472">
    <property type="protein sequence ID" value="GIY99906.1"/>
    <property type="molecule type" value="Genomic_DNA"/>
</dbReference>